<dbReference type="GO" id="GO:0009252">
    <property type="term" value="P:peptidoglycan biosynthetic process"/>
    <property type="evidence" value="ECO:0007669"/>
    <property type="project" value="UniProtKB-UniPathway"/>
</dbReference>
<keyword evidence="11" id="KW-0961">Cell wall biogenesis/degradation</keyword>
<evidence type="ECO:0000256" key="1">
    <source>
        <dbReference type="ARBA" id="ARBA00003217"/>
    </source>
</evidence>
<dbReference type="Gene3D" id="2.60.410.10">
    <property type="entry name" value="D-Ala-D-Ala carboxypeptidase, C-terminal domain"/>
    <property type="match status" value="1"/>
</dbReference>
<comment type="catalytic activity">
    <reaction evidence="12">
        <text>Preferential cleavage: (Ac)2-L-Lys-D-Ala-|-D-Ala. Also transpeptidation of peptidyl-alanyl moieties that are N-acyl substituents of D-alanine.</text>
        <dbReference type="EC" id="3.4.16.4"/>
    </reaction>
</comment>
<dbReference type="Pfam" id="PF07943">
    <property type="entry name" value="PBP5_C"/>
    <property type="match status" value="1"/>
</dbReference>
<comment type="similarity">
    <text evidence="3 15">Belongs to the peptidase S11 family.</text>
</comment>
<keyword evidence="5 17" id="KW-0121">Carboxypeptidase</keyword>
<evidence type="ECO:0000256" key="13">
    <source>
        <dbReference type="PIRSR" id="PIRSR618044-1"/>
    </source>
</evidence>
<feature type="active site" description="Proton acceptor" evidence="13">
    <location>
        <position position="81"/>
    </location>
</feature>
<dbReference type="GO" id="GO:0009002">
    <property type="term" value="F:serine-type D-Ala-D-Ala carboxypeptidase activity"/>
    <property type="evidence" value="ECO:0007669"/>
    <property type="project" value="UniProtKB-EC"/>
</dbReference>
<dbReference type="InterPro" id="IPR037167">
    <property type="entry name" value="Peptidase_S11_C_sf"/>
</dbReference>
<evidence type="ECO:0000259" key="16">
    <source>
        <dbReference type="SMART" id="SM00936"/>
    </source>
</evidence>
<name>A0A8H9N1C1_VIBVL</name>
<evidence type="ECO:0000256" key="9">
    <source>
        <dbReference type="ARBA" id="ARBA00022960"/>
    </source>
</evidence>
<comment type="function">
    <text evidence="1">Removes C-terminal D-alanyl residues from sugar-peptide cell wall precursors.</text>
</comment>
<evidence type="ECO:0000313" key="17">
    <source>
        <dbReference type="EMBL" id="HAS8540991.1"/>
    </source>
</evidence>
<dbReference type="Gene3D" id="3.40.710.10">
    <property type="entry name" value="DD-peptidase/beta-lactamase superfamily"/>
    <property type="match status" value="1"/>
</dbReference>
<dbReference type="UniPathway" id="UPA00219"/>
<comment type="pathway">
    <text evidence="2">Cell wall biogenesis; peptidoglycan biosynthesis.</text>
</comment>
<evidence type="ECO:0000256" key="7">
    <source>
        <dbReference type="ARBA" id="ARBA00022729"/>
    </source>
</evidence>
<feature type="binding site" evidence="14">
    <location>
        <position position="245"/>
    </location>
    <ligand>
        <name>substrate</name>
    </ligand>
</feature>
<dbReference type="EMBL" id="DACRBY010000017">
    <property type="protein sequence ID" value="HAS8540991.1"/>
    <property type="molecule type" value="Genomic_DNA"/>
</dbReference>
<dbReference type="Pfam" id="PF00768">
    <property type="entry name" value="Peptidase_S11"/>
    <property type="match status" value="1"/>
</dbReference>
<dbReference type="InterPro" id="IPR012907">
    <property type="entry name" value="Peptidase_S11_C"/>
</dbReference>
<evidence type="ECO:0000256" key="12">
    <source>
        <dbReference type="ARBA" id="ARBA00034000"/>
    </source>
</evidence>
<keyword evidence="9" id="KW-0133">Cell shape</keyword>
<gene>
    <name evidence="17" type="ORF">I7730_14465</name>
</gene>
<protein>
    <recommendedName>
        <fullName evidence="4">serine-type D-Ala-D-Ala carboxypeptidase</fullName>
        <ecNumber evidence="4">3.4.16.4</ecNumber>
    </recommendedName>
</protein>
<keyword evidence="6" id="KW-0645">Protease</keyword>
<reference evidence="17" key="2">
    <citation type="submission" date="2019-01" db="EMBL/GenBank/DDBJ databases">
        <authorList>
            <consortium name="NCBI Pathogen Detection Project"/>
        </authorList>
    </citation>
    <scope>NUCLEOTIDE SEQUENCE</scope>
    <source>
        <strain evidence="17">BCW_3452</strain>
    </source>
</reference>
<evidence type="ECO:0000256" key="6">
    <source>
        <dbReference type="ARBA" id="ARBA00022670"/>
    </source>
</evidence>
<dbReference type="AlphaFoldDB" id="A0A8H9N1C1"/>
<feature type="active site" evidence="13">
    <location>
        <position position="138"/>
    </location>
</feature>
<dbReference type="PANTHER" id="PTHR21581">
    <property type="entry name" value="D-ALANYL-D-ALANINE CARBOXYPEPTIDASE"/>
    <property type="match status" value="1"/>
</dbReference>
<dbReference type="SUPFAM" id="SSF56601">
    <property type="entry name" value="beta-lactamase/transpeptidase-like"/>
    <property type="match status" value="1"/>
</dbReference>
<evidence type="ECO:0000256" key="10">
    <source>
        <dbReference type="ARBA" id="ARBA00022984"/>
    </source>
</evidence>
<keyword evidence="10" id="KW-0573">Peptidoglycan synthesis</keyword>
<evidence type="ECO:0000256" key="11">
    <source>
        <dbReference type="ARBA" id="ARBA00023316"/>
    </source>
</evidence>
<dbReference type="PRINTS" id="PR00725">
    <property type="entry name" value="DADACBPTASE1"/>
</dbReference>
<proteinExistence type="inferred from homology"/>
<dbReference type="InterPro" id="IPR018044">
    <property type="entry name" value="Peptidase_S11"/>
</dbReference>
<reference evidence="17" key="1">
    <citation type="journal article" date="2018" name="Genome Biol.">
        <title>SKESA: strategic k-mer extension for scrupulous assemblies.</title>
        <authorList>
            <person name="Souvorov A."/>
            <person name="Agarwala R."/>
            <person name="Lipman D.J."/>
        </authorList>
    </citation>
    <scope>NUCLEOTIDE SEQUENCE</scope>
    <source>
        <strain evidence="17">BCW_3452</strain>
    </source>
</reference>
<evidence type="ECO:0000256" key="5">
    <source>
        <dbReference type="ARBA" id="ARBA00022645"/>
    </source>
</evidence>
<dbReference type="GO" id="GO:0008360">
    <property type="term" value="P:regulation of cell shape"/>
    <property type="evidence" value="ECO:0007669"/>
    <property type="project" value="UniProtKB-KW"/>
</dbReference>
<dbReference type="SMART" id="SM00936">
    <property type="entry name" value="PBP5_C"/>
    <property type="match status" value="1"/>
</dbReference>
<evidence type="ECO:0000256" key="2">
    <source>
        <dbReference type="ARBA" id="ARBA00004752"/>
    </source>
</evidence>
<dbReference type="InterPro" id="IPR015956">
    <property type="entry name" value="Peniciliin-bd_prot_C_sf"/>
</dbReference>
<evidence type="ECO:0000256" key="14">
    <source>
        <dbReference type="PIRSR" id="PIRSR618044-2"/>
    </source>
</evidence>
<feature type="domain" description="Peptidase S11 D-Ala-D-Ala carboxypeptidase A C-terminal" evidence="16">
    <location>
        <begin position="295"/>
        <end position="393"/>
    </location>
</feature>
<sequence length="409" mass="45287">MLSYLCYYLSVLYHKYVDSLMNTISKLALGVALGLSFGAQALEVPPPSVEAKSYVVFDTSTNQYIASENENERLQIASLTKVMTAYVVLKEIQNGTLKKSDVVTISKKAHQMKGSRMFLSIGEKITVGELLRGLMVVSGNDAAVALAEHISGSEKRFAQLMNSYAAKIGMTDSHFENASGLPLPKRKIKEQYSTASDLAILADHLIDEFPEMLEVYSTKRLDHNEIEQDNRNKLLSMDSNYEGLKTGWTENAGYCIISSYHNGDRRVVSVVLGSKTADNRIQAANVLSNYGIRRFMNISPVSTDTALSEMSVIYGAKPSIKVFPATKYSLTVPRDEAEHDKIRLLVDIFPNSDGKEALIAPVISNLEVGEVKVEYDGVIVETIPLITKEEINESGFASKLIDWIKYKLT</sequence>
<evidence type="ECO:0000256" key="8">
    <source>
        <dbReference type="ARBA" id="ARBA00022801"/>
    </source>
</evidence>
<dbReference type="EC" id="3.4.16.4" evidence="4"/>
<evidence type="ECO:0000256" key="3">
    <source>
        <dbReference type="ARBA" id="ARBA00007164"/>
    </source>
</evidence>
<evidence type="ECO:0000256" key="4">
    <source>
        <dbReference type="ARBA" id="ARBA00012448"/>
    </source>
</evidence>
<dbReference type="Proteomes" id="UP000863257">
    <property type="component" value="Unassembled WGS sequence"/>
</dbReference>
<accession>A0A8H9N1C1</accession>
<dbReference type="InterPro" id="IPR012338">
    <property type="entry name" value="Beta-lactam/transpept-like"/>
</dbReference>
<dbReference type="InterPro" id="IPR001967">
    <property type="entry name" value="Peptidase_S11_N"/>
</dbReference>
<dbReference type="PANTHER" id="PTHR21581:SF6">
    <property type="entry name" value="TRAFFICKING PROTEIN PARTICLE COMPLEX SUBUNIT 12"/>
    <property type="match status" value="1"/>
</dbReference>
<evidence type="ECO:0000256" key="15">
    <source>
        <dbReference type="RuleBase" id="RU004016"/>
    </source>
</evidence>
<organism evidence="17">
    <name type="scientific">Vibrio vulnificus</name>
    <dbReference type="NCBI Taxonomy" id="672"/>
    <lineage>
        <taxon>Bacteria</taxon>
        <taxon>Pseudomonadati</taxon>
        <taxon>Pseudomonadota</taxon>
        <taxon>Gammaproteobacteria</taxon>
        <taxon>Vibrionales</taxon>
        <taxon>Vibrionaceae</taxon>
        <taxon>Vibrio</taxon>
    </lineage>
</organism>
<comment type="caution">
    <text evidence="17">The sequence shown here is derived from an EMBL/GenBank/DDBJ whole genome shotgun (WGS) entry which is preliminary data.</text>
</comment>
<feature type="active site" description="Acyl-ester intermediate" evidence="13">
    <location>
        <position position="78"/>
    </location>
</feature>
<keyword evidence="8" id="KW-0378">Hydrolase</keyword>
<dbReference type="GO" id="GO:0071555">
    <property type="term" value="P:cell wall organization"/>
    <property type="evidence" value="ECO:0007669"/>
    <property type="project" value="UniProtKB-KW"/>
</dbReference>
<dbReference type="GO" id="GO:0006508">
    <property type="term" value="P:proteolysis"/>
    <property type="evidence" value="ECO:0007669"/>
    <property type="project" value="UniProtKB-KW"/>
</dbReference>
<dbReference type="SUPFAM" id="SSF69189">
    <property type="entry name" value="Penicillin-binding protein associated domain"/>
    <property type="match status" value="1"/>
</dbReference>
<keyword evidence="7" id="KW-0732">Signal</keyword>